<dbReference type="EMBL" id="JAPEVG010000306">
    <property type="protein sequence ID" value="KAJ8469083.1"/>
    <property type="molecule type" value="Genomic_DNA"/>
</dbReference>
<dbReference type="Gene3D" id="3.20.20.100">
    <property type="entry name" value="NADP-dependent oxidoreductase domain"/>
    <property type="match status" value="1"/>
</dbReference>
<dbReference type="PRINTS" id="PR00069">
    <property type="entry name" value="ALDKETRDTASE"/>
</dbReference>
<dbReference type="CDD" id="cd19071">
    <property type="entry name" value="AKR_AKR1-5-like"/>
    <property type="match status" value="1"/>
</dbReference>
<comment type="similarity">
    <text evidence="1">Belongs to the aldo/keto reductase family.</text>
</comment>
<reference evidence="7" key="1">
    <citation type="submission" date="2022-11" db="EMBL/GenBank/DDBJ databases">
        <title>Genome Sequence of Cubamyces cubensis.</title>
        <authorList>
            <person name="Buettner E."/>
        </authorList>
    </citation>
    <scope>NUCLEOTIDE SEQUENCE</scope>
    <source>
        <strain evidence="7">MPL-01</strain>
    </source>
</reference>
<dbReference type="InterPro" id="IPR023210">
    <property type="entry name" value="NADP_OxRdtase_dom"/>
</dbReference>
<dbReference type="PANTHER" id="PTHR43827:SF13">
    <property type="entry name" value="ALDO_KETO REDUCTASE FAMILY PROTEIN"/>
    <property type="match status" value="1"/>
</dbReference>
<keyword evidence="8" id="KW-1185">Reference proteome</keyword>
<feature type="site" description="Lowers pKa of active site Tyr" evidence="5">
    <location>
        <position position="93"/>
    </location>
</feature>
<dbReference type="GO" id="GO:0016491">
    <property type="term" value="F:oxidoreductase activity"/>
    <property type="evidence" value="ECO:0007669"/>
    <property type="project" value="UniProtKB-KW"/>
</dbReference>
<dbReference type="AlphaFoldDB" id="A0AAD7TLR6"/>
<gene>
    <name evidence="7" type="ORF">ONZ51_g9223</name>
</gene>
<protein>
    <recommendedName>
        <fullName evidence="6">NADP-dependent oxidoreductase domain-containing protein</fullName>
    </recommendedName>
</protein>
<accession>A0AAD7TLR6</accession>
<dbReference type="PANTHER" id="PTHR43827">
    <property type="entry name" value="2,5-DIKETO-D-GLUCONIC ACID REDUCTASE"/>
    <property type="match status" value="1"/>
</dbReference>
<feature type="domain" description="NADP-dependent oxidoreductase" evidence="6">
    <location>
        <begin position="44"/>
        <end position="284"/>
    </location>
</feature>
<evidence type="ECO:0000256" key="5">
    <source>
        <dbReference type="PIRSR" id="PIRSR000097-3"/>
    </source>
</evidence>
<feature type="active site" description="Proton donor" evidence="3">
    <location>
        <position position="68"/>
    </location>
</feature>
<dbReference type="FunFam" id="3.20.20.100:FF:000015">
    <property type="entry name" value="Oxidoreductase, aldo/keto reductase family"/>
    <property type="match status" value="1"/>
</dbReference>
<dbReference type="PIRSF" id="PIRSF000097">
    <property type="entry name" value="AKR"/>
    <property type="match status" value="1"/>
</dbReference>
<sequence length="299" mass="33473">MFPRALSITPSRDRVAATPELTTRRCVLAAGYEMPVIGLGVFENDDCVPACLAALQCGYRHIDSARYYQNEDKVGQAIRESGIPREQIFVTSKIYDPDHGYETTLRAVQDSLNKLGYDYWDLYLIHSPLSGKERRLETWRALIELRNQGKIKSIGVSNYSGKHIDEIKEAGYELPAVNQIEVSIVRFPTPPYLSWRPIVEYCKANGIVVQAYSPLVRGKLDHPVLTEVAKKYNKDAGQIAIRWSLQHGIVPLPKSARPERVGSNANVFDFQIGTEDMQKLDALDQGGEGAVTWNPVDAP</sequence>
<dbReference type="InterPro" id="IPR020471">
    <property type="entry name" value="AKR"/>
</dbReference>
<evidence type="ECO:0000313" key="7">
    <source>
        <dbReference type="EMBL" id="KAJ8469083.1"/>
    </source>
</evidence>
<dbReference type="SUPFAM" id="SSF51430">
    <property type="entry name" value="NAD(P)-linked oxidoreductase"/>
    <property type="match status" value="1"/>
</dbReference>
<evidence type="ECO:0000256" key="3">
    <source>
        <dbReference type="PIRSR" id="PIRSR000097-1"/>
    </source>
</evidence>
<dbReference type="InterPro" id="IPR018170">
    <property type="entry name" value="Aldo/ket_reductase_CS"/>
</dbReference>
<dbReference type="PROSITE" id="PS00798">
    <property type="entry name" value="ALDOKETO_REDUCTASE_1"/>
    <property type="match status" value="1"/>
</dbReference>
<dbReference type="InterPro" id="IPR036812">
    <property type="entry name" value="NAD(P)_OxRdtase_dom_sf"/>
</dbReference>
<name>A0AAD7TLR6_9APHY</name>
<keyword evidence="2" id="KW-0560">Oxidoreductase</keyword>
<evidence type="ECO:0000259" key="6">
    <source>
        <dbReference type="Pfam" id="PF00248"/>
    </source>
</evidence>
<dbReference type="Pfam" id="PF00248">
    <property type="entry name" value="Aldo_ket_red"/>
    <property type="match status" value="1"/>
</dbReference>
<feature type="binding site" evidence="4">
    <location>
        <position position="126"/>
    </location>
    <ligand>
        <name>substrate</name>
    </ligand>
</feature>
<evidence type="ECO:0000256" key="1">
    <source>
        <dbReference type="ARBA" id="ARBA00007905"/>
    </source>
</evidence>
<comment type="caution">
    <text evidence="7">The sequence shown here is derived from an EMBL/GenBank/DDBJ whole genome shotgun (WGS) entry which is preliminary data.</text>
</comment>
<evidence type="ECO:0000313" key="8">
    <source>
        <dbReference type="Proteomes" id="UP001215151"/>
    </source>
</evidence>
<dbReference type="PROSITE" id="PS00062">
    <property type="entry name" value="ALDOKETO_REDUCTASE_2"/>
    <property type="match status" value="1"/>
</dbReference>
<proteinExistence type="inferred from homology"/>
<evidence type="ECO:0000256" key="2">
    <source>
        <dbReference type="ARBA" id="ARBA00023002"/>
    </source>
</evidence>
<organism evidence="7 8">
    <name type="scientific">Trametes cubensis</name>
    <dbReference type="NCBI Taxonomy" id="1111947"/>
    <lineage>
        <taxon>Eukaryota</taxon>
        <taxon>Fungi</taxon>
        <taxon>Dikarya</taxon>
        <taxon>Basidiomycota</taxon>
        <taxon>Agaricomycotina</taxon>
        <taxon>Agaricomycetes</taxon>
        <taxon>Polyporales</taxon>
        <taxon>Polyporaceae</taxon>
        <taxon>Trametes</taxon>
    </lineage>
</organism>
<dbReference type="Proteomes" id="UP001215151">
    <property type="component" value="Unassembled WGS sequence"/>
</dbReference>
<evidence type="ECO:0000256" key="4">
    <source>
        <dbReference type="PIRSR" id="PIRSR000097-2"/>
    </source>
</evidence>